<organism evidence="2 3">
    <name type="scientific">Legionella drancourtii LLAP12</name>
    <dbReference type="NCBI Taxonomy" id="658187"/>
    <lineage>
        <taxon>Bacteria</taxon>
        <taxon>Pseudomonadati</taxon>
        <taxon>Pseudomonadota</taxon>
        <taxon>Gammaproteobacteria</taxon>
        <taxon>Legionellales</taxon>
        <taxon>Legionellaceae</taxon>
        <taxon>Legionella</taxon>
    </lineage>
</organism>
<name>G9ERV3_9GAMM</name>
<dbReference type="STRING" id="658187.LDG_8021"/>
<proteinExistence type="inferred from homology"/>
<dbReference type="InterPro" id="IPR042297">
    <property type="entry name" value="Antirestriction_sf"/>
</dbReference>
<dbReference type="Gene3D" id="3.30.70.3580">
    <property type="entry name" value="Antirestriction protein"/>
    <property type="match status" value="1"/>
</dbReference>
<dbReference type="InParanoid" id="G9ERV3"/>
<reference evidence="2 3" key="1">
    <citation type="journal article" date="2011" name="BMC Genomics">
        <title>Insight into cross-talk between intra-amoebal pathogens.</title>
        <authorList>
            <person name="Gimenez G."/>
            <person name="Bertelli C."/>
            <person name="Moliner C."/>
            <person name="Robert C."/>
            <person name="Raoult D."/>
            <person name="Fournier P.E."/>
            <person name="Greub G."/>
        </authorList>
    </citation>
    <scope>NUCLEOTIDE SEQUENCE [LARGE SCALE GENOMIC DNA]</scope>
    <source>
        <strain evidence="2 3">LLAP12</strain>
    </source>
</reference>
<comment type="similarity">
    <text evidence="1">Belongs to the antirestriction protein family.</text>
</comment>
<protein>
    <recommendedName>
        <fullName evidence="4">Antirestriction protein</fullName>
    </recommendedName>
</protein>
<dbReference type="EMBL" id="JH413840">
    <property type="protein sequence ID" value="EHL30021.1"/>
    <property type="molecule type" value="Genomic_DNA"/>
</dbReference>
<dbReference type="InterPro" id="IPR004914">
    <property type="entry name" value="Antirestrict"/>
</dbReference>
<dbReference type="Pfam" id="PF03230">
    <property type="entry name" value="Antirestrict"/>
    <property type="match status" value="1"/>
</dbReference>
<dbReference type="eggNOG" id="ENOG502ZPKK">
    <property type="taxonomic scope" value="Bacteria"/>
</dbReference>
<accession>G9ERV3</accession>
<gene>
    <name evidence="2" type="ORF">LDG_8021</name>
</gene>
<dbReference type="AlphaFoldDB" id="G9ERV3"/>
<keyword evidence="3" id="KW-1185">Reference proteome</keyword>
<evidence type="ECO:0000313" key="2">
    <source>
        <dbReference type="EMBL" id="EHL30021.1"/>
    </source>
</evidence>
<dbReference type="HOGENOM" id="CLU_085306_1_0_6"/>
<dbReference type="OrthoDB" id="1164967at2"/>
<dbReference type="Proteomes" id="UP000002770">
    <property type="component" value="Unassembled WGS sequence"/>
</dbReference>
<dbReference type="RefSeq" id="WP_006871909.1">
    <property type="nucleotide sequence ID" value="NZ_JH413840.1"/>
</dbReference>
<dbReference type="FunCoup" id="G9ERV3">
    <property type="interactions" value="36"/>
</dbReference>
<evidence type="ECO:0000313" key="3">
    <source>
        <dbReference type="Proteomes" id="UP000002770"/>
    </source>
</evidence>
<sequence>MNRDRVIYKQLVLEKNRLNFLPKHVKRHVIQFENIIYYFAQSMCYQYSGGYWNFYELSNEGFFLAPALELPLEMFVDGNGFNGFVSAEALGVIVTLFSLNGISGQQDDDFLIDKYYALRDFALQHPERDLILLAID</sequence>
<evidence type="ECO:0008006" key="4">
    <source>
        <dbReference type="Google" id="ProtNLM"/>
    </source>
</evidence>
<evidence type="ECO:0000256" key="1">
    <source>
        <dbReference type="ARBA" id="ARBA00008618"/>
    </source>
</evidence>